<protein>
    <submittedName>
        <fullName evidence="2">NUDIX domain-containing protein</fullName>
    </submittedName>
</protein>
<dbReference type="Gene3D" id="3.90.79.10">
    <property type="entry name" value="Nucleoside Triphosphate Pyrophosphohydrolase"/>
    <property type="match status" value="1"/>
</dbReference>
<dbReference type="InterPro" id="IPR031804">
    <property type="entry name" value="DUF4743"/>
</dbReference>
<evidence type="ECO:0000259" key="1">
    <source>
        <dbReference type="PROSITE" id="PS51462"/>
    </source>
</evidence>
<evidence type="ECO:0000313" key="3">
    <source>
        <dbReference type="Proteomes" id="UP000255355"/>
    </source>
</evidence>
<dbReference type="InterPro" id="IPR000086">
    <property type="entry name" value="NUDIX_hydrolase_dom"/>
</dbReference>
<dbReference type="CDD" id="cd03676">
    <property type="entry name" value="NUDIX_Tnr3_like"/>
    <property type="match status" value="1"/>
</dbReference>
<dbReference type="FunFam" id="3.90.79.10:FF:000019">
    <property type="entry name" value="Thiamin pyrophosphokinase, putative"/>
    <property type="match status" value="1"/>
</dbReference>
<dbReference type="Proteomes" id="UP000255355">
    <property type="component" value="Unassembled WGS sequence"/>
</dbReference>
<gene>
    <name evidence="2" type="ORF">DFR68_101400</name>
</gene>
<dbReference type="PANTHER" id="PTHR13622:SF8">
    <property type="entry name" value="THIAMIN PYROPHOSPHOKINASE 1"/>
    <property type="match status" value="1"/>
</dbReference>
<comment type="caution">
    <text evidence="2">The sequence shown here is derived from an EMBL/GenBank/DDBJ whole genome shotgun (WGS) entry which is preliminary data.</text>
</comment>
<name>A0A370HE88_9NOCA</name>
<feature type="domain" description="Nudix hydrolase" evidence="1">
    <location>
        <begin position="113"/>
        <end position="254"/>
    </location>
</feature>
<organism evidence="2 3">
    <name type="scientific">Nocardia mexicana</name>
    <dbReference type="NCBI Taxonomy" id="279262"/>
    <lineage>
        <taxon>Bacteria</taxon>
        <taxon>Bacillati</taxon>
        <taxon>Actinomycetota</taxon>
        <taxon>Actinomycetes</taxon>
        <taxon>Mycobacteriales</taxon>
        <taxon>Nocardiaceae</taxon>
        <taxon>Nocardia</taxon>
    </lineage>
</organism>
<evidence type="ECO:0000313" key="2">
    <source>
        <dbReference type="EMBL" id="RDI55567.1"/>
    </source>
</evidence>
<dbReference type="PROSITE" id="PS51462">
    <property type="entry name" value="NUDIX"/>
    <property type="match status" value="1"/>
</dbReference>
<dbReference type="EMBL" id="QQAZ01000001">
    <property type="protein sequence ID" value="RDI55567.1"/>
    <property type="molecule type" value="Genomic_DNA"/>
</dbReference>
<dbReference type="GO" id="GO:0044715">
    <property type="term" value="F:8-oxo-dGDP phosphatase activity"/>
    <property type="evidence" value="ECO:0007669"/>
    <property type="project" value="TreeGrafter"/>
</dbReference>
<proteinExistence type="predicted"/>
<dbReference type="InterPro" id="IPR015797">
    <property type="entry name" value="NUDIX_hydrolase-like_dom_sf"/>
</dbReference>
<dbReference type="RefSeq" id="WP_068030172.1">
    <property type="nucleotide sequence ID" value="NZ_QQAZ01000001.1"/>
</dbReference>
<dbReference type="AlphaFoldDB" id="A0A370HE88"/>
<dbReference type="Pfam" id="PF15916">
    <property type="entry name" value="DUF4743"/>
    <property type="match status" value="1"/>
</dbReference>
<keyword evidence="3" id="KW-1185">Reference proteome</keyword>
<dbReference type="OrthoDB" id="67499at2"/>
<dbReference type="STRING" id="1210089.GCA_001613165_07063"/>
<dbReference type="PANTHER" id="PTHR13622">
    <property type="entry name" value="THIAMIN PYROPHOSPHOKINASE"/>
    <property type="match status" value="1"/>
</dbReference>
<dbReference type="SUPFAM" id="SSF55811">
    <property type="entry name" value="Nudix"/>
    <property type="match status" value="1"/>
</dbReference>
<reference evidence="2 3" key="1">
    <citation type="submission" date="2018-07" db="EMBL/GenBank/DDBJ databases">
        <title>Genomic Encyclopedia of Type Strains, Phase IV (KMG-IV): sequencing the most valuable type-strain genomes for metagenomic binning, comparative biology and taxonomic classification.</title>
        <authorList>
            <person name="Goeker M."/>
        </authorList>
    </citation>
    <scope>NUCLEOTIDE SEQUENCE [LARGE SCALE GENOMIC DNA]</scope>
    <source>
        <strain evidence="2 3">DSM 44952</strain>
    </source>
</reference>
<sequence length="280" mass="30993">MYDWGAICNTRNLRDYVPFVAGGFHLGWINLGMLGVLRGEPEFAVSAELVELDPDLRTPPQRTAVLADLAGRWRDRGLVAGWRGELYDVVPYPGGPVVLQMERAVTRIFGTINVGAHVNGYVRTGADLLMWIGRRSPDKPTFPGRLDQLAAGGVAASVTPATTARREVREEAGIDAFLANSMREVSAVTMFMEHDGCILRDIDHIFDLEMPIDFVPHPADGEVAEFELHPADALLDTVTTSDRFKPDCNLVVLDFLIRHRLLTDDARLLRDVHLGLRKGV</sequence>
<dbReference type="Pfam" id="PF00293">
    <property type="entry name" value="NUDIX"/>
    <property type="match status" value="1"/>
</dbReference>
<accession>A0A370HE88</accession>